<feature type="compositionally biased region" description="Gly residues" evidence="1">
    <location>
        <begin position="103"/>
        <end position="117"/>
    </location>
</feature>
<evidence type="ECO:0000313" key="3">
    <source>
        <dbReference type="Proteomes" id="UP000078492"/>
    </source>
</evidence>
<proteinExistence type="predicted"/>
<evidence type="ECO:0000256" key="1">
    <source>
        <dbReference type="SAM" id="MobiDB-lite"/>
    </source>
</evidence>
<feature type="region of interest" description="Disordered" evidence="1">
    <location>
        <begin position="103"/>
        <end position="125"/>
    </location>
</feature>
<dbReference type="AlphaFoldDB" id="A0A151J0Y2"/>
<sequence length="199" mass="21163">MLVASLQVAASKCCHAAAMPAGGPEPAAGHDVVPDQADPLLSARRTRTAAPDRPVNLGRPQSCGFLAARDPLRLAHRRDEERTNTWDTSGMYRFFLLGPGPGGDGGEGGGNGGGQAGGTNAVEPARTSSSIRCKWWIVIRGSASSRQYYVAVSAMYTAKSEIYCWIDPAEAGFFCPSSFERGSSLGEYQLSVTTRFIFL</sequence>
<reference evidence="2 3" key="1">
    <citation type="submission" date="2015-09" db="EMBL/GenBank/DDBJ databases">
        <title>Trachymyrmex cornetzi WGS genome.</title>
        <authorList>
            <person name="Nygaard S."/>
            <person name="Hu H."/>
            <person name="Boomsma J."/>
            <person name="Zhang G."/>
        </authorList>
    </citation>
    <scope>NUCLEOTIDE SEQUENCE [LARGE SCALE GENOMIC DNA]</scope>
    <source>
        <strain evidence="2">Tcor2-1</strain>
        <tissue evidence="2">Whole body</tissue>
    </source>
</reference>
<name>A0A151J0Y2_9HYME</name>
<dbReference type="Proteomes" id="UP000078492">
    <property type="component" value="Unassembled WGS sequence"/>
</dbReference>
<keyword evidence="3" id="KW-1185">Reference proteome</keyword>
<evidence type="ECO:0000313" key="2">
    <source>
        <dbReference type="EMBL" id="KYN15481.1"/>
    </source>
</evidence>
<protein>
    <submittedName>
        <fullName evidence="2">Uncharacterized protein</fullName>
    </submittedName>
</protein>
<accession>A0A151J0Y2</accession>
<gene>
    <name evidence="2" type="ORF">ALC57_12266</name>
</gene>
<organism evidence="2 3">
    <name type="scientific">Trachymyrmex cornetzi</name>
    <dbReference type="NCBI Taxonomy" id="471704"/>
    <lineage>
        <taxon>Eukaryota</taxon>
        <taxon>Metazoa</taxon>
        <taxon>Ecdysozoa</taxon>
        <taxon>Arthropoda</taxon>
        <taxon>Hexapoda</taxon>
        <taxon>Insecta</taxon>
        <taxon>Pterygota</taxon>
        <taxon>Neoptera</taxon>
        <taxon>Endopterygota</taxon>
        <taxon>Hymenoptera</taxon>
        <taxon>Apocrita</taxon>
        <taxon>Aculeata</taxon>
        <taxon>Formicoidea</taxon>
        <taxon>Formicidae</taxon>
        <taxon>Myrmicinae</taxon>
        <taxon>Trachymyrmex</taxon>
    </lineage>
</organism>
<dbReference type="EMBL" id="KQ980575">
    <property type="protein sequence ID" value="KYN15481.1"/>
    <property type="molecule type" value="Genomic_DNA"/>
</dbReference>